<dbReference type="PROSITE" id="PS51746">
    <property type="entry name" value="PPM_2"/>
    <property type="match status" value="1"/>
</dbReference>
<dbReference type="EMBL" id="CP030840">
    <property type="protein sequence ID" value="AXC09628.1"/>
    <property type="molecule type" value="Genomic_DNA"/>
</dbReference>
<dbReference type="Proteomes" id="UP000253606">
    <property type="component" value="Chromosome"/>
</dbReference>
<dbReference type="SUPFAM" id="SSF81606">
    <property type="entry name" value="PP2C-like"/>
    <property type="match status" value="1"/>
</dbReference>
<dbReference type="InterPro" id="IPR015655">
    <property type="entry name" value="PP2C"/>
</dbReference>
<reference evidence="2 3" key="1">
    <citation type="journal article" date="2018" name="Front. Microbiol.">
        <title>Hydrolytic Capabilities as a Key to Environmental Success: Chitinolytic and Cellulolytic Acidobacteria From Acidic Sub-arctic Soils and Boreal Peatlands.</title>
        <authorList>
            <person name="Belova S.E."/>
            <person name="Ravin N.V."/>
            <person name="Pankratov T.A."/>
            <person name="Rakitin A.L."/>
            <person name="Ivanova A.A."/>
            <person name="Beletsky A.V."/>
            <person name="Mardanov A.V."/>
            <person name="Sinninghe Damste J.S."/>
            <person name="Dedysh S.N."/>
        </authorList>
    </citation>
    <scope>NUCLEOTIDE SEQUENCE [LARGE SCALE GENOMIC DNA]</scope>
    <source>
        <strain evidence="2 3">SBC82</strain>
    </source>
</reference>
<dbReference type="InterPro" id="IPR036457">
    <property type="entry name" value="PPM-type-like_dom_sf"/>
</dbReference>
<dbReference type="InterPro" id="IPR001932">
    <property type="entry name" value="PPM-type_phosphatase-like_dom"/>
</dbReference>
<evidence type="ECO:0000313" key="3">
    <source>
        <dbReference type="Proteomes" id="UP000253606"/>
    </source>
</evidence>
<dbReference type="CDD" id="cd00143">
    <property type="entry name" value="PP2Cc"/>
    <property type="match status" value="1"/>
</dbReference>
<evidence type="ECO:0000259" key="1">
    <source>
        <dbReference type="PROSITE" id="PS51746"/>
    </source>
</evidence>
<organism evidence="2 3">
    <name type="scientific">Acidisarcina polymorpha</name>
    <dbReference type="NCBI Taxonomy" id="2211140"/>
    <lineage>
        <taxon>Bacteria</taxon>
        <taxon>Pseudomonadati</taxon>
        <taxon>Acidobacteriota</taxon>
        <taxon>Terriglobia</taxon>
        <taxon>Terriglobales</taxon>
        <taxon>Acidobacteriaceae</taxon>
        <taxon>Acidisarcina</taxon>
    </lineage>
</organism>
<dbReference type="SMART" id="SM00332">
    <property type="entry name" value="PP2Cc"/>
    <property type="match status" value="1"/>
</dbReference>
<dbReference type="Gene3D" id="3.60.40.10">
    <property type="entry name" value="PPM-type phosphatase domain"/>
    <property type="match status" value="1"/>
</dbReference>
<dbReference type="AlphaFoldDB" id="A0A2Z5FS73"/>
<dbReference type="OrthoDB" id="9801841at2"/>
<sequence>MPQLCKYGYSAAAASHRGRVRTSNEDAFGICAGDGLFVVCDGMGGAAAGEIASRVAVDTMLRSICAPSSSAHPTSTGQEPNSRETLNGASVECDSASGHPENGVSSLLREAVADANHLVFSQAANDARLHGMGTTLVALFAQDKSVWVAHVGDSRCYLFRDGKLEQLTHDHSLVDEQVKLGQLTREEADRSPLRNVITRAVGSQRSVTAEISEIEAEPGDVFLLCSDGLTRELSDARIQSILNGAKDLDLVCRQLIEAANDAGGRDNVTCILVQSAGSENS</sequence>
<dbReference type="PANTHER" id="PTHR13832">
    <property type="entry name" value="PROTEIN PHOSPHATASE 2C"/>
    <property type="match status" value="1"/>
</dbReference>
<evidence type="ECO:0000313" key="2">
    <source>
        <dbReference type="EMBL" id="AXC09628.1"/>
    </source>
</evidence>
<dbReference type="SMART" id="SM00331">
    <property type="entry name" value="PP2C_SIG"/>
    <property type="match status" value="1"/>
</dbReference>
<dbReference type="RefSeq" id="WP_114205429.1">
    <property type="nucleotide sequence ID" value="NZ_CP030840.1"/>
</dbReference>
<feature type="domain" description="PPM-type phosphatase" evidence="1">
    <location>
        <begin position="10"/>
        <end position="275"/>
    </location>
</feature>
<name>A0A2Z5FS73_9BACT</name>
<dbReference type="KEGG" id="abas:ACPOL_0243"/>
<protein>
    <submittedName>
        <fullName evidence="2">Protein serine/threonine phosphatase PrpC, regulation of stationary phase</fullName>
    </submittedName>
</protein>
<accession>A0A2Z5FS73</accession>
<keyword evidence="3" id="KW-1185">Reference proteome</keyword>
<dbReference type="GO" id="GO:0004722">
    <property type="term" value="F:protein serine/threonine phosphatase activity"/>
    <property type="evidence" value="ECO:0007669"/>
    <property type="project" value="InterPro"/>
</dbReference>
<dbReference type="Pfam" id="PF13672">
    <property type="entry name" value="PP2C_2"/>
    <property type="match status" value="1"/>
</dbReference>
<gene>
    <name evidence="2" type="ORF">ACPOL_0243</name>
</gene>
<proteinExistence type="predicted"/>
<dbReference type="PANTHER" id="PTHR13832:SF827">
    <property type="entry name" value="PROTEIN PHOSPHATASE 1L"/>
    <property type="match status" value="1"/>
</dbReference>
<dbReference type="NCBIfam" id="NF033484">
    <property type="entry name" value="Stp1_PP2C_phos"/>
    <property type="match status" value="1"/>
</dbReference>